<dbReference type="InterPro" id="IPR014710">
    <property type="entry name" value="RmlC-like_jellyroll"/>
</dbReference>
<dbReference type="PANTHER" id="PTHR24567">
    <property type="entry name" value="CRP FAMILY TRANSCRIPTIONAL REGULATORY PROTEIN"/>
    <property type="match status" value="1"/>
</dbReference>
<dbReference type="SUPFAM" id="SSF51206">
    <property type="entry name" value="cAMP-binding domain-like"/>
    <property type="match status" value="1"/>
</dbReference>
<keyword evidence="3" id="KW-0804">Transcription</keyword>
<feature type="domain" description="HTH crp-type" evidence="5">
    <location>
        <begin position="132"/>
        <end position="195"/>
    </location>
</feature>
<dbReference type="InterPro" id="IPR000595">
    <property type="entry name" value="cNMP-bd_dom"/>
</dbReference>
<dbReference type="InterPro" id="IPR012318">
    <property type="entry name" value="HTH_CRP"/>
</dbReference>
<dbReference type="GO" id="GO:0005829">
    <property type="term" value="C:cytosol"/>
    <property type="evidence" value="ECO:0007669"/>
    <property type="project" value="TreeGrafter"/>
</dbReference>
<dbReference type="InterPro" id="IPR050397">
    <property type="entry name" value="Env_Response_Regulators"/>
</dbReference>
<dbReference type="Proteomes" id="UP000885750">
    <property type="component" value="Unassembled WGS sequence"/>
</dbReference>
<dbReference type="SUPFAM" id="SSF46785">
    <property type="entry name" value="Winged helix' DNA-binding domain"/>
    <property type="match status" value="1"/>
</dbReference>
<dbReference type="PROSITE" id="PS51063">
    <property type="entry name" value="HTH_CRP_2"/>
    <property type="match status" value="1"/>
</dbReference>
<dbReference type="Pfam" id="PF13545">
    <property type="entry name" value="HTH_Crp_2"/>
    <property type="match status" value="1"/>
</dbReference>
<protein>
    <submittedName>
        <fullName evidence="6">Crp/Fnr family transcriptional regulator</fullName>
    </submittedName>
</protein>
<keyword evidence="1" id="KW-0805">Transcription regulation</keyword>
<organism evidence="6">
    <name type="scientific">Leucothrix mucor</name>
    <dbReference type="NCBI Taxonomy" id="45248"/>
    <lineage>
        <taxon>Bacteria</taxon>
        <taxon>Pseudomonadati</taxon>
        <taxon>Pseudomonadota</taxon>
        <taxon>Gammaproteobacteria</taxon>
        <taxon>Thiotrichales</taxon>
        <taxon>Thiotrichaceae</taxon>
        <taxon>Leucothrix</taxon>
    </lineage>
</organism>
<dbReference type="Pfam" id="PF00027">
    <property type="entry name" value="cNMP_binding"/>
    <property type="match status" value="1"/>
</dbReference>
<evidence type="ECO:0000256" key="1">
    <source>
        <dbReference type="ARBA" id="ARBA00023015"/>
    </source>
</evidence>
<accession>A0A7V2WUU4</accession>
<dbReference type="GO" id="GO:0003700">
    <property type="term" value="F:DNA-binding transcription factor activity"/>
    <property type="evidence" value="ECO:0007669"/>
    <property type="project" value="TreeGrafter"/>
</dbReference>
<name>A0A7V2WUU4_LEUMU</name>
<dbReference type="InterPro" id="IPR036390">
    <property type="entry name" value="WH_DNA-bd_sf"/>
</dbReference>
<dbReference type="PANTHER" id="PTHR24567:SF74">
    <property type="entry name" value="HTH-TYPE TRANSCRIPTIONAL REGULATOR ARCR"/>
    <property type="match status" value="1"/>
</dbReference>
<dbReference type="SMART" id="SM00100">
    <property type="entry name" value="cNMP"/>
    <property type="match status" value="1"/>
</dbReference>
<evidence type="ECO:0000256" key="2">
    <source>
        <dbReference type="ARBA" id="ARBA00023125"/>
    </source>
</evidence>
<dbReference type="PROSITE" id="PS50042">
    <property type="entry name" value="CNMP_BINDING_3"/>
    <property type="match status" value="1"/>
</dbReference>
<evidence type="ECO:0000259" key="5">
    <source>
        <dbReference type="PROSITE" id="PS51063"/>
    </source>
</evidence>
<evidence type="ECO:0000256" key="3">
    <source>
        <dbReference type="ARBA" id="ARBA00023163"/>
    </source>
</evidence>
<dbReference type="InterPro" id="IPR018490">
    <property type="entry name" value="cNMP-bd_dom_sf"/>
</dbReference>
<dbReference type="AlphaFoldDB" id="A0A7V2WUU4"/>
<reference evidence="6" key="1">
    <citation type="journal article" date="2020" name="mSystems">
        <title>Genome- and Community-Level Interaction Insights into Carbon Utilization and Element Cycling Functions of Hydrothermarchaeota in Hydrothermal Sediment.</title>
        <authorList>
            <person name="Zhou Z."/>
            <person name="Liu Y."/>
            <person name="Xu W."/>
            <person name="Pan J."/>
            <person name="Luo Z.H."/>
            <person name="Li M."/>
        </authorList>
    </citation>
    <scope>NUCLEOTIDE SEQUENCE [LARGE SCALE GENOMIC DNA]</scope>
    <source>
        <strain evidence="6">HyVt-493</strain>
    </source>
</reference>
<dbReference type="EMBL" id="DRMS01000191">
    <property type="protein sequence ID" value="HFC92150.1"/>
    <property type="molecule type" value="Genomic_DNA"/>
</dbReference>
<dbReference type="GO" id="GO:0003677">
    <property type="term" value="F:DNA binding"/>
    <property type="evidence" value="ECO:0007669"/>
    <property type="project" value="UniProtKB-KW"/>
</dbReference>
<keyword evidence="2" id="KW-0238">DNA-binding</keyword>
<evidence type="ECO:0000259" key="4">
    <source>
        <dbReference type="PROSITE" id="PS50042"/>
    </source>
</evidence>
<dbReference type="CDD" id="cd00038">
    <property type="entry name" value="CAP_ED"/>
    <property type="match status" value="1"/>
</dbReference>
<gene>
    <name evidence="6" type="ORF">ENJ51_04990</name>
</gene>
<comment type="caution">
    <text evidence="6">The sequence shown here is derived from an EMBL/GenBank/DDBJ whole genome shotgun (WGS) entry which is preliminary data.</text>
</comment>
<sequence length="195" mass="22252">MIKKLFKEFPDTLKPKSLSLNKGDLLFKQGEVVAHLYFIQKGKIKLVRNTVDGHPVVLHMGQQGESIAEASLFSDQYHCSAIADSPSELSVVKKADLLQLFQTRPEVMINLLAILSRQVRDLRTINEIKNIRSAKERILTFIRTNVDENEVIMLNVSLKDLAQKIGLAHETFYRELKKLEDSGVLQRNSEKIRLL</sequence>
<evidence type="ECO:0000313" key="6">
    <source>
        <dbReference type="EMBL" id="HFC92150.1"/>
    </source>
</evidence>
<feature type="domain" description="Cyclic nucleotide-binding" evidence="4">
    <location>
        <begin position="1"/>
        <end position="96"/>
    </location>
</feature>
<proteinExistence type="predicted"/>
<dbReference type="Gene3D" id="2.60.120.10">
    <property type="entry name" value="Jelly Rolls"/>
    <property type="match status" value="1"/>
</dbReference>